<sequence>MAYRILPDRSFTAEIRRIGREQFGEAIAALAERPAGLHEAIHDARKNFKRLRGLYRLVCADAKDFRKQENDRLHHAAKSLSGLRDATARIEAAGKLVDLADNRKERQALDGLLKALGKRRDAMASDDAELEGRAMAAIDSCRQGMEALEELDFDNRRRVTAKRLAKGWRKTHGRAIAALSSCRAGGAAADFHDLRKRSQDYWMYNQLLKPLWPSAMMAKKQAAKTLTDLLGDGNDLSVLVDLLETDEDFAASIAAGPVKAAVGRRLQQLRKDSLAAAEDVYADASDREADLIGHLWAKAAG</sequence>
<reference evidence="2 3" key="1">
    <citation type="submission" date="2018-05" db="EMBL/GenBank/DDBJ databases">
        <title>The draft genome of strain NS-104.</title>
        <authorList>
            <person name="Hang P."/>
            <person name="Jiang J."/>
        </authorList>
    </citation>
    <scope>NUCLEOTIDE SEQUENCE [LARGE SCALE GENOMIC DNA]</scope>
    <source>
        <strain evidence="2 3">NS-104</strain>
    </source>
</reference>
<dbReference type="SMART" id="SM00880">
    <property type="entry name" value="CHAD"/>
    <property type="match status" value="1"/>
</dbReference>
<proteinExistence type="predicted"/>
<evidence type="ECO:0000313" key="2">
    <source>
        <dbReference type="EMBL" id="PWE57404.1"/>
    </source>
</evidence>
<dbReference type="Proteomes" id="UP000245252">
    <property type="component" value="Unassembled WGS sequence"/>
</dbReference>
<keyword evidence="3" id="KW-1185">Reference proteome</keyword>
<dbReference type="InterPro" id="IPR038186">
    <property type="entry name" value="CHAD_dom_sf"/>
</dbReference>
<feature type="domain" description="CHAD" evidence="1">
    <location>
        <begin position="8"/>
        <end position="286"/>
    </location>
</feature>
<gene>
    <name evidence="2" type="ORF">DEM27_07175</name>
</gene>
<accession>A0A2U2DVR8</accession>
<evidence type="ECO:0000313" key="3">
    <source>
        <dbReference type="Proteomes" id="UP000245252"/>
    </source>
</evidence>
<dbReference type="Pfam" id="PF05235">
    <property type="entry name" value="CHAD"/>
    <property type="match status" value="1"/>
</dbReference>
<dbReference type="EMBL" id="QFBC01000002">
    <property type="protein sequence ID" value="PWE57404.1"/>
    <property type="molecule type" value="Genomic_DNA"/>
</dbReference>
<dbReference type="RefSeq" id="WP_109457509.1">
    <property type="nucleotide sequence ID" value="NZ_QFBC01000002.1"/>
</dbReference>
<evidence type="ECO:0000259" key="1">
    <source>
        <dbReference type="PROSITE" id="PS51708"/>
    </source>
</evidence>
<dbReference type="PANTHER" id="PTHR39339">
    <property type="entry name" value="SLR1444 PROTEIN"/>
    <property type="match status" value="1"/>
</dbReference>
<protein>
    <submittedName>
        <fullName evidence="2">Metal-binding protein</fullName>
    </submittedName>
</protein>
<dbReference type="AlphaFoldDB" id="A0A2U2DVR8"/>
<comment type="caution">
    <text evidence="2">The sequence shown here is derived from an EMBL/GenBank/DDBJ whole genome shotgun (WGS) entry which is preliminary data.</text>
</comment>
<dbReference type="Gene3D" id="1.40.20.10">
    <property type="entry name" value="CHAD domain"/>
    <property type="match status" value="1"/>
</dbReference>
<organism evidence="2 3">
    <name type="scientific">Metarhizobium album</name>
    <dbReference type="NCBI Taxonomy" id="2182425"/>
    <lineage>
        <taxon>Bacteria</taxon>
        <taxon>Pseudomonadati</taxon>
        <taxon>Pseudomonadota</taxon>
        <taxon>Alphaproteobacteria</taxon>
        <taxon>Hyphomicrobiales</taxon>
        <taxon>Rhizobiaceae</taxon>
        <taxon>Metarhizobium</taxon>
    </lineage>
</organism>
<dbReference type="PANTHER" id="PTHR39339:SF1">
    <property type="entry name" value="CHAD DOMAIN-CONTAINING PROTEIN"/>
    <property type="match status" value="1"/>
</dbReference>
<dbReference type="OrthoDB" id="9810907at2"/>
<dbReference type="InterPro" id="IPR007899">
    <property type="entry name" value="CHAD_dom"/>
</dbReference>
<name>A0A2U2DVR8_9HYPH</name>
<dbReference type="PROSITE" id="PS51708">
    <property type="entry name" value="CHAD"/>
    <property type="match status" value="1"/>
</dbReference>